<dbReference type="PIRSF" id="PIRSF035805">
    <property type="entry name" value="TK_cell"/>
    <property type="match status" value="1"/>
</dbReference>
<dbReference type="EMBL" id="CADCUB010000029">
    <property type="protein sequence ID" value="CAA9311419.1"/>
    <property type="molecule type" value="Genomic_DNA"/>
</dbReference>
<evidence type="ECO:0000256" key="11">
    <source>
        <dbReference type="RuleBase" id="RU004165"/>
    </source>
</evidence>
<comment type="catalytic activity">
    <reaction evidence="10">
        <text>thymidine + ATP = dTMP + ADP + H(+)</text>
        <dbReference type="Rhea" id="RHEA:19129"/>
        <dbReference type="ChEBI" id="CHEBI:15378"/>
        <dbReference type="ChEBI" id="CHEBI:17748"/>
        <dbReference type="ChEBI" id="CHEBI:30616"/>
        <dbReference type="ChEBI" id="CHEBI:63528"/>
        <dbReference type="ChEBI" id="CHEBI:456216"/>
        <dbReference type="EC" id="2.7.1.21"/>
    </reaction>
</comment>
<evidence type="ECO:0000256" key="4">
    <source>
        <dbReference type="ARBA" id="ARBA00022679"/>
    </source>
</evidence>
<evidence type="ECO:0000256" key="10">
    <source>
        <dbReference type="RuleBase" id="RU000544"/>
    </source>
</evidence>
<dbReference type="Pfam" id="PF00265">
    <property type="entry name" value="TK"/>
    <property type="match status" value="1"/>
</dbReference>
<gene>
    <name evidence="13" type="ORF">AVDCRST_MAG07-540</name>
</gene>
<feature type="active site" description="Proton acceptor" evidence="8">
    <location>
        <position position="84"/>
    </location>
</feature>
<evidence type="ECO:0000256" key="9">
    <source>
        <dbReference type="PIRSR" id="PIRSR035805-2"/>
    </source>
</evidence>
<comment type="similarity">
    <text evidence="1 11">Belongs to the thymidine kinase family.</text>
</comment>
<dbReference type="NCBIfam" id="NF003297">
    <property type="entry name" value="PRK04296.1-2"/>
    <property type="match status" value="1"/>
</dbReference>
<dbReference type="EC" id="2.7.1.21" evidence="2 10"/>
<dbReference type="InterPro" id="IPR027417">
    <property type="entry name" value="P-loop_NTPase"/>
</dbReference>
<dbReference type="GO" id="GO:0005524">
    <property type="term" value="F:ATP binding"/>
    <property type="evidence" value="ECO:0007669"/>
    <property type="project" value="UniProtKB-KW"/>
</dbReference>
<dbReference type="InterPro" id="IPR001267">
    <property type="entry name" value="Thymidine_kinase"/>
</dbReference>
<keyword evidence="4 10" id="KW-0808">Transferase</keyword>
<dbReference type="GO" id="GO:0005829">
    <property type="term" value="C:cytosol"/>
    <property type="evidence" value="ECO:0007669"/>
    <property type="project" value="TreeGrafter"/>
</dbReference>
<dbReference type="AlphaFoldDB" id="A0A6J4KPD1"/>
<dbReference type="PANTHER" id="PTHR11441">
    <property type="entry name" value="THYMIDINE KINASE"/>
    <property type="match status" value="1"/>
</dbReference>
<dbReference type="SUPFAM" id="SSF52540">
    <property type="entry name" value="P-loop containing nucleoside triphosphate hydrolases"/>
    <property type="match status" value="1"/>
</dbReference>
<evidence type="ECO:0000313" key="13">
    <source>
        <dbReference type="EMBL" id="CAA9311419.1"/>
    </source>
</evidence>
<keyword evidence="7 10" id="KW-0067">ATP-binding</keyword>
<protein>
    <recommendedName>
        <fullName evidence="2 10">Thymidine kinase</fullName>
        <ecNumber evidence="2 10">2.7.1.21</ecNumber>
    </recommendedName>
</protein>
<organism evidence="13">
    <name type="scientific">uncultured Frankineae bacterium</name>
    <dbReference type="NCBI Taxonomy" id="437475"/>
    <lineage>
        <taxon>Bacteria</taxon>
        <taxon>Bacillati</taxon>
        <taxon>Actinomycetota</taxon>
        <taxon>Actinomycetes</taxon>
        <taxon>Frankiales</taxon>
        <taxon>environmental samples</taxon>
    </lineage>
</organism>
<dbReference type="GO" id="GO:0004797">
    <property type="term" value="F:thymidine kinase activity"/>
    <property type="evidence" value="ECO:0007669"/>
    <property type="project" value="UniProtKB-EC"/>
</dbReference>
<keyword evidence="6 10" id="KW-0418">Kinase</keyword>
<evidence type="ECO:0000256" key="5">
    <source>
        <dbReference type="ARBA" id="ARBA00022741"/>
    </source>
</evidence>
<dbReference type="GO" id="GO:0046104">
    <property type="term" value="P:thymidine metabolic process"/>
    <property type="evidence" value="ECO:0007669"/>
    <property type="project" value="TreeGrafter"/>
</dbReference>
<evidence type="ECO:0000256" key="1">
    <source>
        <dbReference type="ARBA" id="ARBA00007587"/>
    </source>
</evidence>
<feature type="binding site" evidence="9">
    <location>
        <position position="186"/>
    </location>
    <ligand>
        <name>substrate</name>
    </ligand>
</feature>
<accession>A0A6J4KPD1</accession>
<keyword evidence="3 10" id="KW-0237">DNA synthesis</keyword>
<proteinExistence type="inferred from homology"/>
<evidence type="ECO:0000256" key="3">
    <source>
        <dbReference type="ARBA" id="ARBA00022634"/>
    </source>
</evidence>
<reference evidence="13" key="1">
    <citation type="submission" date="2020-02" db="EMBL/GenBank/DDBJ databases">
        <authorList>
            <person name="Meier V. D."/>
        </authorList>
    </citation>
    <scope>NUCLEOTIDE SEQUENCE</scope>
    <source>
        <strain evidence="13">AVDCRST_MAG07</strain>
    </source>
</reference>
<dbReference type="Gene3D" id="3.40.50.300">
    <property type="entry name" value="P-loop containing nucleotide triphosphate hydrolases"/>
    <property type="match status" value="1"/>
</dbReference>
<evidence type="ECO:0000256" key="2">
    <source>
        <dbReference type="ARBA" id="ARBA00012118"/>
    </source>
</evidence>
<name>A0A6J4KPD1_9ACTN</name>
<feature type="region of interest" description="Disordered" evidence="12">
    <location>
        <begin position="198"/>
        <end position="240"/>
    </location>
</feature>
<evidence type="ECO:0000256" key="6">
    <source>
        <dbReference type="ARBA" id="ARBA00022777"/>
    </source>
</evidence>
<evidence type="ECO:0000256" key="12">
    <source>
        <dbReference type="SAM" id="MobiDB-lite"/>
    </source>
</evidence>
<keyword evidence="5 10" id="KW-0547">Nucleotide-binding</keyword>
<evidence type="ECO:0000256" key="7">
    <source>
        <dbReference type="ARBA" id="ARBA00022840"/>
    </source>
</evidence>
<dbReference type="GO" id="GO:0071897">
    <property type="term" value="P:DNA biosynthetic process"/>
    <property type="evidence" value="ECO:0007669"/>
    <property type="project" value="UniProtKB-KW"/>
</dbReference>
<evidence type="ECO:0000256" key="8">
    <source>
        <dbReference type="PIRSR" id="PIRSR035805-1"/>
    </source>
</evidence>
<dbReference type="PANTHER" id="PTHR11441:SF0">
    <property type="entry name" value="THYMIDINE KINASE, CYTOSOLIC"/>
    <property type="match status" value="1"/>
</dbReference>
<dbReference type="SUPFAM" id="SSF57716">
    <property type="entry name" value="Glucocorticoid receptor-like (DNA-binding domain)"/>
    <property type="match status" value="1"/>
</dbReference>
<sequence>MAELRFSYGVMSAGKSTLALQVEHTWTEAGRCGLLLTSHDRGGAGRVTSRLGMGRPAVEVSAGTDLWAVVGRAVPPADFVVADEAQFYTPAQVDQLARCVDERDVDVACFGLLSDFAGRMFPGSARLVEMADVLVPLPLPVLCWCGRPARINARLVDGVVVHEGEQVLLGDTAPVEGALFGPEVRYQVLCRRHWARREPAPGADRSGGARRAGDLSGAAGRSCTDRGGPLSGRRPAPPAG</sequence>